<protein>
    <submittedName>
        <fullName evidence="2">Uncharacterized protein</fullName>
    </submittedName>
</protein>
<organism evidence="2 3">
    <name type="scientific">Rhynchophorus ferrugineus</name>
    <name type="common">Red palm weevil</name>
    <name type="synonym">Curculio ferrugineus</name>
    <dbReference type="NCBI Taxonomy" id="354439"/>
    <lineage>
        <taxon>Eukaryota</taxon>
        <taxon>Metazoa</taxon>
        <taxon>Ecdysozoa</taxon>
        <taxon>Arthropoda</taxon>
        <taxon>Hexapoda</taxon>
        <taxon>Insecta</taxon>
        <taxon>Pterygota</taxon>
        <taxon>Neoptera</taxon>
        <taxon>Endopterygota</taxon>
        <taxon>Coleoptera</taxon>
        <taxon>Polyphaga</taxon>
        <taxon>Cucujiformia</taxon>
        <taxon>Curculionidae</taxon>
        <taxon>Dryophthorinae</taxon>
        <taxon>Rhynchophorus</taxon>
    </lineage>
</organism>
<feature type="compositionally biased region" description="Low complexity" evidence="1">
    <location>
        <begin position="1"/>
        <end position="10"/>
    </location>
</feature>
<dbReference type="Proteomes" id="UP000625711">
    <property type="component" value="Unassembled WGS sequence"/>
</dbReference>
<proteinExistence type="predicted"/>
<dbReference type="EMBL" id="JAACXV010014176">
    <property type="protein sequence ID" value="KAF7269827.1"/>
    <property type="molecule type" value="Genomic_DNA"/>
</dbReference>
<feature type="region of interest" description="Disordered" evidence="1">
    <location>
        <begin position="1"/>
        <end position="36"/>
    </location>
</feature>
<evidence type="ECO:0000256" key="1">
    <source>
        <dbReference type="SAM" id="MobiDB-lite"/>
    </source>
</evidence>
<dbReference type="AlphaFoldDB" id="A0A834HZN7"/>
<gene>
    <name evidence="2" type="ORF">GWI33_017148</name>
</gene>
<name>A0A834HZN7_RHYFE</name>
<evidence type="ECO:0000313" key="2">
    <source>
        <dbReference type="EMBL" id="KAF7269827.1"/>
    </source>
</evidence>
<keyword evidence="3" id="KW-1185">Reference proteome</keyword>
<accession>A0A834HZN7</accession>
<comment type="caution">
    <text evidence="2">The sequence shown here is derived from an EMBL/GenBank/DDBJ whole genome shotgun (WGS) entry which is preliminary data.</text>
</comment>
<reference evidence="2" key="1">
    <citation type="submission" date="2020-08" db="EMBL/GenBank/DDBJ databases">
        <title>Genome sequencing and assembly of the red palm weevil Rhynchophorus ferrugineus.</title>
        <authorList>
            <person name="Dias G.B."/>
            <person name="Bergman C.M."/>
            <person name="Manee M."/>
        </authorList>
    </citation>
    <scope>NUCLEOTIDE SEQUENCE</scope>
    <source>
        <strain evidence="2">AA-2017</strain>
        <tissue evidence="2">Whole larva</tissue>
    </source>
</reference>
<evidence type="ECO:0000313" key="3">
    <source>
        <dbReference type="Proteomes" id="UP000625711"/>
    </source>
</evidence>
<sequence length="108" mass="11974">MWPFTLSSPLPSRPHHPHTEAPGGGGGSRSPKISIWSGKRAPHFGIFRIFHSIIRHKETGYDNSFGGCLTIGGSCRFWRSLPPILYLACRIAAGRARSIYRVIHPPVE</sequence>